<accession>A0ABY5ZC43</accession>
<dbReference type="Proteomes" id="UP001058271">
    <property type="component" value="Chromosome"/>
</dbReference>
<dbReference type="EMBL" id="CP073721">
    <property type="protein sequence ID" value="UWZ37904.1"/>
    <property type="molecule type" value="Genomic_DNA"/>
</dbReference>
<evidence type="ECO:0000313" key="4">
    <source>
        <dbReference type="Proteomes" id="UP001058271"/>
    </source>
</evidence>
<dbReference type="InterPro" id="IPR056118">
    <property type="entry name" value="DUF7701"/>
</dbReference>
<reference evidence="3" key="1">
    <citation type="submission" date="2021-04" db="EMBL/GenBank/DDBJ databases">
        <title>Biosynthetic gene clusters of Dactylosporangioum roseum.</title>
        <authorList>
            <person name="Hartkoorn R.C."/>
            <person name="Beaudoing E."/>
            <person name="Hot D."/>
            <person name="Moureu S."/>
        </authorList>
    </citation>
    <scope>NUCLEOTIDE SEQUENCE</scope>
    <source>
        <strain evidence="3">NRRL B-16295</strain>
    </source>
</reference>
<dbReference type="Pfam" id="PF24792">
    <property type="entry name" value="DUF7701"/>
    <property type="match status" value="1"/>
</dbReference>
<evidence type="ECO:0000259" key="2">
    <source>
        <dbReference type="Pfam" id="PF24792"/>
    </source>
</evidence>
<name>A0ABY5ZC43_9ACTN</name>
<organism evidence="3 4">
    <name type="scientific">Dactylosporangium roseum</name>
    <dbReference type="NCBI Taxonomy" id="47989"/>
    <lineage>
        <taxon>Bacteria</taxon>
        <taxon>Bacillati</taxon>
        <taxon>Actinomycetota</taxon>
        <taxon>Actinomycetes</taxon>
        <taxon>Micromonosporales</taxon>
        <taxon>Micromonosporaceae</taxon>
        <taxon>Dactylosporangium</taxon>
    </lineage>
</organism>
<protein>
    <recommendedName>
        <fullName evidence="2">DUF7701 domain-containing protein</fullName>
    </recommendedName>
</protein>
<feature type="domain" description="DUF7701" evidence="2">
    <location>
        <begin position="2"/>
        <end position="55"/>
    </location>
</feature>
<feature type="region of interest" description="Disordered" evidence="1">
    <location>
        <begin position="60"/>
        <end position="90"/>
    </location>
</feature>
<sequence length="90" mass="9518">MNYIDRIAAELGVLLDDCKPDLLRLYALLVLVTGVNTTEEAVHDAWIASAYRDQPEPSVAGAVRGAHAGGAGARHAVRRGDPGRGRRAVG</sequence>
<evidence type="ECO:0000313" key="3">
    <source>
        <dbReference type="EMBL" id="UWZ37904.1"/>
    </source>
</evidence>
<gene>
    <name evidence="3" type="ORF">Drose_06405</name>
</gene>
<proteinExistence type="predicted"/>
<keyword evidence="4" id="KW-1185">Reference proteome</keyword>
<evidence type="ECO:0000256" key="1">
    <source>
        <dbReference type="SAM" id="MobiDB-lite"/>
    </source>
</evidence>
<dbReference type="RefSeq" id="WP_260729987.1">
    <property type="nucleotide sequence ID" value="NZ_CP073721.1"/>
</dbReference>